<accession>A0A3R6B7F0</accession>
<keyword evidence="1" id="KW-0812">Transmembrane</keyword>
<dbReference type="AlphaFoldDB" id="A0A3R6B7F0"/>
<name>A0A3R6B7F0_9FIRM</name>
<dbReference type="PANTHER" id="PTHR42867:SF1">
    <property type="entry name" value="MEMBRANE PROTEIN-RELATED"/>
    <property type="match status" value="1"/>
</dbReference>
<keyword evidence="1" id="KW-1133">Transmembrane helix</keyword>
<dbReference type="Proteomes" id="UP000283513">
    <property type="component" value="Unassembled WGS sequence"/>
</dbReference>
<proteinExistence type="predicted"/>
<feature type="transmembrane region" description="Helical" evidence="1">
    <location>
        <begin position="241"/>
        <end position="262"/>
    </location>
</feature>
<organism evidence="2 4">
    <name type="scientific">Roseburia intestinalis</name>
    <dbReference type="NCBI Taxonomy" id="166486"/>
    <lineage>
        <taxon>Bacteria</taxon>
        <taxon>Bacillati</taxon>
        <taxon>Bacillota</taxon>
        <taxon>Clostridia</taxon>
        <taxon>Lachnospirales</taxon>
        <taxon>Lachnospiraceae</taxon>
        <taxon>Roseburia</taxon>
    </lineage>
</organism>
<dbReference type="EMBL" id="QRQN01000004">
    <property type="protein sequence ID" value="RHN10885.1"/>
    <property type="molecule type" value="Genomic_DNA"/>
</dbReference>
<dbReference type="Pfam" id="PF07136">
    <property type="entry name" value="DUF1385"/>
    <property type="match status" value="1"/>
</dbReference>
<gene>
    <name evidence="2" type="ORF">DW856_07380</name>
    <name evidence="3" type="ORF">DWZ31_04900</name>
</gene>
<protein>
    <submittedName>
        <fullName evidence="2">DUF1385 domain-containing protein</fullName>
    </submittedName>
</protein>
<dbReference type="Proteomes" id="UP000283586">
    <property type="component" value="Unassembled WGS sequence"/>
</dbReference>
<evidence type="ECO:0000313" key="4">
    <source>
        <dbReference type="Proteomes" id="UP000283513"/>
    </source>
</evidence>
<dbReference type="PANTHER" id="PTHR42867">
    <property type="entry name" value="MEMBRANE PROTEIN-RELATED"/>
    <property type="match status" value="1"/>
</dbReference>
<feature type="transmembrane region" description="Helical" evidence="1">
    <location>
        <begin position="151"/>
        <end position="174"/>
    </location>
</feature>
<feature type="transmembrane region" description="Helical" evidence="1">
    <location>
        <begin position="216"/>
        <end position="235"/>
    </location>
</feature>
<reference evidence="4 5" key="1">
    <citation type="submission" date="2018-08" db="EMBL/GenBank/DDBJ databases">
        <title>A genome reference for cultivated species of the human gut microbiota.</title>
        <authorList>
            <person name="Zou Y."/>
            <person name="Xue W."/>
            <person name="Luo G."/>
        </authorList>
    </citation>
    <scope>NUCLEOTIDE SEQUENCE [LARGE SCALE GENOMIC DNA]</scope>
    <source>
        <strain evidence="3 5">AF31-21AC</strain>
        <strain evidence="2 4">AM37-1AC</strain>
    </source>
</reference>
<feature type="transmembrane region" description="Helical" evidence="1">
    <location>
        <begin position="115"/>
        <end position="139"/>
    </location>
</feature>
<evidence type="ECO:0000313" key="2">
    <source>
        <dbReference type="EMBL" id="RHC17949.1"/>
    </source>
</evidence>
<evidence type="ECO:0000313" key="5">
    <source>
        <dbReference type="Proteomes" id="UP000283586"/>
    </source>
</evidence>
<evidence type="ECO:0000313" key="3">
    <source>
        <dbReference type="EMBL" id="RHN10885.1"/>
    </source>
</evidence>
<keyword evidence="1" id="KW-0472">Membrane</keyword>
<dbReference type="OrthoDB" id="9784805at2"/>
<comment type="caution">
    <text evidence="2">The sequence shown here is derived from an EMBL/GenBank/DDBJ whole genome shotgun (WGS) entry which is preliminary data.</text>
</comment>
<evidence type="ECO:0000256" key="1">
    <source>
        <dbReference type="SAM" id="Phobius"/>
    </source>
</evidence>
<dbReference type="EMBL" id="QSHO01000005">
    <property type="protein sequence ID" value="RHC17949.1"/>
    <property type="molecule type" value="Genomic_DNA"/>
</dbReference>
<sequence>MEINMRYSGIGGQAVMEGVMMKNQEKYAVAVRKPDGEIALEVSEYKGIIKNKKIRNMPVLRGVFSFIESLYLGVATLTFSASFFEEEETDQKEKTKKQREKKVLTEEQQKRQDSLMMGGTVAFSIVLAVAIFMILPYYISVFFQKFTDSYMLIAVLEGLIRLAIFIGYVAAISLMPDIKRVYMYHGAEHKCINCIEHGMDLTVENVRKSSRLHKRCGTSFLLIVMIISIFFFMFIHVDSRVLRLVLRLVLIPVIAGVSFEFIRLAGRSDNALINLLSKPGLLLQHITTKEPEDDMIEVGIASVEAVFDWKTYVEEIRQEDSREHDISGSN</sequence>
<dbReference type="InterPro" id="IPR010787">
    <property type="entry name" value="DUF1385"/>
</dbReference>